<dbReference type="GO" id="GO:0005829">
    <property type="term" value="C:cytosol"/>
    <property type="evidence" value="ECO:0007669"/>
    <property type="project" value="TreeGrafter"/>
</dbReference>
<feature type="compositionally biased region" description="Basic and acidic residues" evidence="2">
    <location>
        <begin position="796"/>
        <end position="807"/>
    </location>
</feature>
<dbReference type="GO" id="GO:0005634">
    <property type="term" value="C:nucleus"/>
    <property type="evidence" value="ECO:0007669"/>
    <property type="project" value="TreeGrafter"/>
</dbReference>
<proteinExistence type="inferred from homology"/>
<dbReference type="InterPro" id="IPR007587">
    <property type="entry name" value="SAPS"/>
</dbReference>
<dbReference type="SUPFAM" id="SSF48371">
    <property type="entry name" value="ARM repeat"/>
    <property type="match status" value="1"/>
</dbReference>
<dbReference type="InterPro" id="IPR016024">
    <property type="entry name" value="ARM-type_fold"/>
</dbReference>
<dbReference type="Proteomes" id="UP000034805">
    <property type="component" value="Unassembled WGS sequence"/>
</dbReference>
<sequence>MFWKFDLHTTSNVDKLLDKEDVTLRELMDEDDVLQECKAQNRRLLLFLTQDHCMQELVSLITQEPPHNVEEKSRFKYPNIACELLTSDVSHINDKLGGDGSLLETLYHFLDQEPPLNPLLASFFSKTVGNLIARKTEQVIAFLRKKDEFISLVLKHIGTSAMMDLLLRLISCVEPAPLRQEVLNWLNEEKLIQRLVQLIRSGEDEERQSNASQTLCDVIRLGRDQATQLQETPEPDPLLTTLESQQSLEELLRNMFEGEKSEACIVNGTQVLLTLLETRRPGVEGLLDLCSQGYERSCTVSSSILHSIEPHLKHFHQLLLDPPKKSAILTTIGVLEEPLGNARLHIARLVASLLQNCTLSISQELCQLNTIDLLLDLFFKYTWNNFLHLQVEMCVAAILNHPGQEEKAISSPEKEGGGGASNQQASLDPSDASGRSLLVTHVGSRLFTSMAEGGMRRGYMGHLTRIANVVVQNMEKGPVQTQIIDLIKELPEDCRGRLESFVDETLMETNRRNTVDLVSTHNLHSSSEDDDMESPFPNELSLQQAFSDYQIQQMTANFVDQFGFNDEEFSDHDDNINATFDRIAEINFNLDADDESANTAMFEACCKERIQQFDDNEEEDIWEEKEINYAKQVKSRTRYAVQRVSEPKICHSLWKSFTALCRFGVSRASEASSKIEVDNRTQERSLSSDKEELQDQKAAAMAGNGRVRSQGEGQETPSPEGPGWTANFEDPVDPRAQAPHVAIDVGSSVWDTAAPQHNLAGAEDKGWAKFTDFQPFCCSESGPRCSSPVDLENDQDERLKQNQDKSSKGSSPCAWNVCVARKAPLVASDSSSSGGSDSEEDEDKGDVVTETITTGTGKETVKLTVDTKHEKAVFTRYGRTQES</sequence>
<feature type="compositionally biased region" description="Basic and acidic residues" evidence="2">
    <location>
        <begin position="406"/>
        <end position="416"/>
    </location>
</feature>
<feature type="region of interest" description="Disordered" evidence="2">
    <location>
        <begin position="406"/>
        <end position="431"/>
    </location>
</feature>
<evidence type="ECO:0000313" key="3">
    <source>
        <dbReference type="EMBL" id="KPP67252.1"/>
    </source>
</evidence>
<gene>
    <name evidence="3" type="ORF">Z043_114175</name>
</gene>
<comment type="caution">
    <text evidence="3">The sequence shown here is derived from an EMBL/GenBank/DDBJ whole genome shotgun (WGS) entry which is preliminary data.</text>
</comment>
<dbReference type="AlphaFoldDB" id="A0A0P7TZZ2"/>
<reference evidence="3 4" key="1">
    <citation type="submission" date="2015-08" db="EMBL/GenBank/DDBJ databases">
        <title>The genome of the Asian arowana (Scleropages formosus).</title>
        <authorList>
            <person name="Tan M.H."/>
            <person name="Gan H.M."/>
            <person name="Croft L.J."/>
            <person name="Austin C.M."/>
        </authorList>
    </citation>
    <scope>NUCLEOTIDE SEQUENCE [LARGE SCALE GENOMIC DNA]</scope>
    <source>
        <strain evidence="3">Aro1</strain>
    </source>
</reference>
<dbReference type="EMBL" id="JARO02005149">
    <property type="protein sequence ID" value="KPP67252.1"/>
    <property type="molecule type" value="Genomic_DNA"/>
</dbReference>
<feature type="region of interest" description="Disordered" evidence="2">
    <location>
        <begin position="672"/>
        <end position="733"/>
    </location>
</feature>
<evidence type="ECO:0000256" key="1">
    <source>
        <dbReference type="ARBA" id="ARBA00006180"/>
    </source>
</evidence>
<dbReference type="PANTHER" id="PTHR12634">
    <property type="entry name" value="SIT4 YEAST -ASSOCIATING PROTEIN-RELATED"/>
    <property type="match status" value="1"/>
</dbReference>
<accession>A0A0P7TZZ2</accession>
<feature type="compositionally biased region" description="Low complexity" evidence="2">
    <location>
        <begin position="848"/>
        <end position="858"/>
    </location>
</feature>
<feature type="compositionally biased region" description="Basic and acidic residues" evidence="2">
    <location>
        <begin position="673"/>
        <end position="695"/>
    </location>
</feature>
<dbReference type="GO" id="GO:0019903">
    <property type="term" value="F:protein phosphatase binding"/>
    <property type="evidence" value="ECO:0007669"/>
    <property type="project" value="InterPro"/>
</dbReference>
<dbReference type="STRING" id="113540.ENSSFOP00015011814"/>
<evidence type="ECO:0000256" key="2">
    <source>
        <dbReference type="SAM" id="MobiDB-lite"/>
    </source>
</evidence>
<feature type="region of interest" description="Disordered" evidence="2">
    <location>
        <begin position="781"/>
        <end position="812"/>
    </location>
</feature>
<dbReference type="GO" id="GO:0019888">
    <property type="term" value="F:protein phosphatase regulator activity"/>
    <property type="evidence" value="ECO:0007669"/>
    <property type="project" value="TreeGrafter"/>
</dbReference>
<organism evidence="3 4">
    <name type="scientific">Scleropages formosus</name>
    <name type="common">Asian bonytongue</name>
    <name type="synonym">Osteoglossum formosum</name>
    <dbReference type="NCBI Taxonomy" id="113540"/>
    <lineage>
        <taxon>Eukaryota</taxon>
        <taxon>Metazoa</taxon>
        <taxon>Chordata</taxon>
        <taxon>Craniata</taxon>
        <taxon>Vertebrata</taxon>
        <taxon>Euteleostomi</taxon>
        <taxon>Actinopterygii</taxon>
        <taxon>Neopterygii</taxon>
        <taxon>Teleostei</taxon>
        <taxon>Osteoglossocephala</taxon>
        <taxon>Osteoglossomorpha</taxon>
        <taxon>Osteoglossiformes</taxon>
        <taxon>Osteoglossidae</taxon>
        <taxon>Scleropages</taxon>
    </lineage>
</organism>
<protein>
    <submittedName>
        <fullName evidence="3">Serine/threonine-protein phosphatase 6 regulatory subunit 2-like</fullName>
    </submittedName>
</protein>
<dbReference type="Pfam" id="PF04499">
    <property type="entry name" value="SAPS"/>
    <property type="match status" value="1"/>
</dbReference>
<dbReference type="PANTHER" id="PTHR12634:SF15">
    <property type="entry name" value="SERINE_THREONINE-PROTEIN PHOSPHATASE 6 REGULATORY SUBUNIT 2"/>
    <property type="match status" value="1"/>
</dbReference>
<evidence type="ECO:0000313" key="4">
    <source>
        <dbReference type="Proteomes" id="UP000034805"/>
    </source>
</evidence>
<comment type="similarity">
    <text evidence="1">Belongs to the SAPS family.</text>
</comment>
<name>A0A0P7TZZ2_SCLFO</name>
<feature type="region of interest" description="Disordered" evidence="2">
    <location>
        <begin position="825"/>
        <end position="858"/>
    </location>
</feature>